<evidence type="ECO:0000256" key="3">
    <source>
        <dbReference type="ARBA" id="ARBA00022448"/>
    </source>
</evidence>
<reference evidence="10 11" key="1">
    <citation type="submission" date="2015-03" db="EMBL/GenBank/DDBJ databases">
        <title>Draft genome of the nematode, Opisthorchis viverrini.</title>
        <authorList>
            <person name="Mitreva M."/>
        </authorList>
    </citation>
    <scope>NUCLEOTIDE SEQUENCE [LARGE SCALE GENOMIC DNA]</scope>
    <source>
        <strain evidence="10">Khon Kaen</strain>
    </source>
</reference>
<keyword evidence="5" id="KW-1133">Transmembrane helix</keyword>
<evidence type="ECO:0000313" key="11">
    <source>
        <dbReference type="Proteomes" id="UP000243686"/>
    </source>
</evidence>
<dbReference type="GO" id="GO:0012505">
    <property type="term" value="C:endomembrane system"/>
    <property type="evidence" value="ECO:0007669"/>
    <property type="project" value="UniProtKB-SubCell"/>
</dbReference>
<dbReference type="GO" id="GO:0004931">
    <property type="term" value="F:extracellularly ATP-gated monoatomic cation channel activity"/>
    <property type="evidence" value="ECO:0007669"/>
    <property type="project" value="TreeGrafter"/>
</dbReference>
<protein>
    <submittedName>
        <fullName evidence="10">Uncharacterized protein</fullName>
    </submittedName>
</protein>
<dbReference type="InterPro" id="IPR059116">
    <property type="entry name" value="P2X_receptor"/>
</dbReference>
<keyword evidence="8" id="KW-1071">Ligand-gated ion channel</keyword>
<keyword evidence="7" id="KW-0472">Membrane</keyword>
<keyword evidence="11" id="KW-1185">Reference proteome</keyword>
<evidence type="ECO:0000256" key="8">
    <source>
        <dbReference type="ARBA" id="ARBA00023286"/>
    </source>
</evidence>
<evidence type="ECO:0000256" key="1">
    <source>
        <dbReference type="ARBA" id="ARBA00004308"/>
    </source>
</evidence>
<dbReference type="InterPro" id="IPR053792">
    <property type="entry name" value="P2X_RECEPTOR_CS"/>
</dbReference>
<keyword evidence="9" id="KW-0407">Ion channel</keyword>
<dbReference type="AlphaFoldDB" id="A0A1S8X8K9"/>
<keyword evidence="3" id="KW-0813">Transport</keyword>
<dbReference type="InterPro" id="IPR027309">
    <property type="entry name" value="P2X_extracellular_dom_sf"/>
</dbReference>
<evidence type="ECO:0000256" key="6">
    <source>
        <dbReference type="ARBA" id="ARBA00023065"/>
    </source>
</evidence>
<evidence type="ECO:0000256" key="2">
    <source>
        <dbReference type="ARBA" id="ARBA00009848"/>
    </source>
</evidence>
<proteinExistence type="inferred from homology"/>
<dbReference type="Gene3D" id="2.60.490.10">
    <property type="entry name" value="atp-gated p2x4 ion channel domain"/>
    <property type="match status" value="1"/>
</dbReference>
<dbReference type="PANTHER" id="PTHR10125:SF31">
    <property type="entry name" value="P2X RECEPTOR E"/>
    <property type="match status" value="1"/>
</dbReference>
<evidence type="ECO:0000256" key="5">
    <source>
        <dbReference type="ARBA" id="ARBA00022989"/>
    </source>
</evidence>
<evidence type="ECO:0000313" key="10">
    <source>
        <dbReference type="EMBL" id="OON23060.1"/>
    </source>
</evidence>
<dbReference type="GO" id="GO:0098794">
    <property type="term" value="C:postsynapse"/>
    <property type="evidence" value="ECO:0007669"/>
    <property type="project" value="GOC"/>
</dbReference>
<organism evidence="10 11">
    <name type="scientific">Opisthorchis viverrini</name>
    <name type="common">Southeast Asian liver fluke</name>
    <dbReference type="NCBI Taxonomy" id="6198"/>
    <lineage>
        <taxon>Eukaryota</taxon>
        <taxon>Metazoa</taxon>
        <taxon>Spiralia</taxon>
        <taxon>Lophotrochozoa</taxon>
        <taxon>Platyhelminthes</taxon>
        <taxon>Trematoda</taxon>
        <taxon>Digenea</taxon>
        <taxon>Opisthorchiida</taxon>
        <taxon>Opisthorchiata</taxon>
        <taxon>Opisthorchiidae</taxon>
        <taxon>Opisthorchis</taxon>
    </lineage>
</organism>
<keyword evidence="4" id="KW-0812">Transmembrane</keyword>
<dbReference type="Pfam" id="PF00864">
    <property type="entry name" value="P2X_receptor"/>
    <property type="match status" value="1"/>
</dbReference>
<comment type="subcellular location">
    <subcellularLocation>
        <location evidence="1">Endomembrane system</location>
    </subcellularLocation>
</comment>
<dbReference type="EMBL" id="KV891617">
    <property type="protein sequence ID" value="OON23060.1"/>
    <property type="molecule type" value="Genomic_DNA"/>
</dbReference>
<sequence length="60" mass="7014">MRSFPGGVIGIDINWDCDLDWDKKYCVPEYKFSRLDDPDAPIGRGFNFRPHEKLNTLLKL</sequence>
<name>A0A1S8X8K9_OPIVI</name>
<dbReference type="GO" id="GO:0016020">
    <property type="term" value="C:membrane"/>
    <property type="evidence" value="ECO:0007669"/>
    <property type="project" value="TreeGrafter"/>
</dbReference>
<dbReference type="GO" id="GO:0070588">
    <property type="term" value="P:calcium ion transmembrane transport"/>
    <property type="evidence" value="ECO:0007669"/>
    <property type="project" value="TreeGrafter"/>
</dbReference>
<gene>
    <name evidence="10" type="ORF">X801_01029</name>
</gene>
<evidence type="ECO:0000256" key="9">
    <source>
        <dbReference type="ARBA" id="ARBA00023303"/>
    </source>
</evidence>
<dbReference type="PROSITE" id="PS01212">
    <property type="entry name" value="P2X_RECEPTOR"/>
    <property type="match status" value="1"/>
</dbReference>
<accession>A0A1S8X8K9</accession>
<evidence type="ECO:0000256" key="7">
    <source>
        <dbReference type="ARBA" id="ARBA00023136"/>
    </source>
</evidence>
<dbReference type="Proteomes" id="UP000243686">
    <property type="component" value="Unassembled WGS sequence"/>
</dbReference>
<dbReference type="PANTHER" id="PTHR10125">
    <property type="entry name" value="P2X PURINOCEPTOR"/>
    <property type="match status" value="1"/>
</dbReference>
<evidence type="ECO:0000256" key="4">
    <source>
        <dbReference type="ARBA" id="ARBA00022692"/>
    </source>
</evidence>
<comment type="similarity">
    <text evidence="2">Belongs to the P2X receptor family.</text>
</comment>
<keyword evidence="6" id="KW-0406">Ion transport</keyword>